<sequence length="311" mass="37646">IARHGYIPELSFRFIKAIYQENEEKKTSFYKEINQGKENEIKNDIQKSESKKVISSSILKFEDLPEEWKTINIHLLEEWQFKEHHLVGLYKLNVLPASVVKESIEHFAYGIKHNKEHYKKYNDPLKVLIGTLRKGEMWIESSYKSKQELATLELMRRKREEKKKISIELCRIVDTMEAGNYWQWYRGLKEEDKDEIRKKYKMAGEYDDIREDVFKLHYMEKAMEENKSVDEIAFEVYLEKKKAREEEEEERLSNRMKEEGLLEKYYKWVDGLSETKIREFAEEEEVGYGKMTKRADRKLKLYYLKYELKVI</sequence>
<name>X6NZI8_RETFI</name>
<keyword evidence="2" id="KW-1185">Reference proteome</keyword>
<accession>X6NZI8</accession>
<protein>
    <submittedName>
        <fullName evidence="1">Uncharacterized protein</fullName>
    </submittedName>
</protein>
<dbReference type="EMBL" id="ASPP01004742">
    <property type="protein sequence ID" value="ETO31730.1"/>
    <property type="molecule type" value="Genomic_DNA"/>
</dbReference>
<dbReference type="AlphaFoldDB" id="X6NZI8"/>
<dbReference type="Proteomes" id="UP000023152">
    <property type="component" value="Unassembled WGS sequence"/>
</dbReference>
<gene>
    <name evidence="1" type="ORF">RFI_05393</name>
</gene>
<proteinExistence type="predicted"/>
<feature type="non-terminal residue" evidence="1">
    <location>
        <position position="1"/>
    </location>
</feature>
<evidence type="ECO:0000313" key="1">
    <source>
        <dbReference type="EMBL" id="ETO31730.1"/>
    </source>
</evidence>
<organism evidence="1 2">
    <name type="scientific">Reticulomyxa filosa</name>
    <dbReference type="NCBI Taxonomy" id="46433"/>
    <lineage>
        <taxon>Eukaryota</taxon>
        <taxon>Sar</taxon>
        <taxon>Rhizaria</taxon>
        <taxon>Retaria</taxon>
        <taxon>Foraminifera</taxon>
        <taxon>Monothalamids</taxon>
        <taxon>Reticulomyxidae</taxon>
        <taxon>Reticulomyxa</taxon>
    </lineage>
</organism>
<evidence type="ECO:0000313" key="2">
    <source>
        <dbReference type="Proteomes" id="UP000023152"/>
    </source>
</evidence>
<comment type="caution">
    <text evidence="1">The sequence shown here is derived from an EMBL/GenBank/DDBJ whole genome shotgun (WGS) entry which is preliminary data.</text>
</comment>
<reference evidence="1 2" key="1">
    <citation type="journal article" date="2013" name="Curr. Biol.">
        <title>The Genome of the Foraminiferan Reticulomyxa filosa.</title>
        <authorList>
            <person name="Glockner G."/>
            <person name="Hulsmann N."/>
            <person name="Schleicher M."/>
            <person name="Noegel A.A."/>
            <person name="Eichinger L."/>
            <person name="Gallinger C."/>
            <person name="Pawlowski J."/>
            <person name="Sierra R."/>
            <person name="Euteneuer U."/>
            <person name="Pillet L."/>
            <person name="Moustafa A."/>
            <person name="Platzer M."/>
            <person name="Groth M."/>
            <person name="Szafranski K."/>
            <person name="Schliwa M."/>
        </authorList>
    </citation>
    <scope>NUCLEOTIDE SEQUENCE [LARGE SCALE GENOMIC DNA]</scope>
</reference>